<dbReference type="Proteomes" id="UP000604046">
    <property type="component" value="Unassembled WGS sequence"/>
</dbReference>
<comment type="caution">
    <text evidence="2">The sequence shown here is derived from an EMBL/GenBank/DDBJ whole genome shotgun (WGS) entry which is preliminary data.</text>
</comment>
<feature type="compositionally biased region" description="Basic and acidic residues" evidence="1">
    <location>
        <begin position="207"/>
        <end position="223"/>
    </location>
</feature>
<dbReference type="EMBL" id="CAJNDS010001004">
    <property type="protein sequence ID" value="CAE7243862.1"/>
    <property type="molecule type" value="Genomic_DNA"/>
</dbReference>
<proteinExistence type="predicted"/>
<evidence type="ECO:0000313" key="2">
    <source>
        <dbReference type="EMBL" id="CAE7243862.1"/>
    </source>
</evidence>
<evidence type="ECO:0000313" key="3">
    <source>
        <dbReference type="Proteomes" id="UP000604046"/>
    </source>
</evidence>
<evidence type="ECO:0000256" key="1">
    <source>
        <dbReference type="SAM" id="MobiDB-lite"/>
    </source>
</evidence>
<feature type="region of interest" description="Disordered" evidence="1">
    <location>
        <begin position="202"/>
        <end position="263"/>
    </location>
</feature>
<name>A0A812LMH2_9DINO</name>
<organism evidence="2 3">
    <name type="scientific">Symbiodinium natans</name>
    <dbReference type="NCBI Taxonomy" id="878477"/>
    <lineage>
        <taxon>Eukaryota</taxon>
        <taxon>Sar</taxon>
        <taxon>Alveolata</taxon>
        <taxon>Dinophyceae</taxon>
        <taxon>Suessiales</taxon>
        <taxon>Symbiodiniaceae</taxon>
        <taxon>Symbiodinium</taxon>
    </lineage>
</organism>
<gene>
    <name evidence="2" type="ORF">SNAT2548_LOCUS11351</name>
</gene>
<feature type="compositionally biased region" description="Basic and acidic residues" evidence="1">
    <location>
        <begin position="39"/>
        <end position="49"/>
    </location>
</feature>
<reference evidence="2" key="1">
    <citation type="submission" date="2021-02" db="EMBL/GenBank/DDBJ databases">
        <authorList>
            <person name="Dougan E. K."/>
            <person name="Rhodes N."/>
            <person name="Thang M."/>
            <person name="Chan C."/>
        </authorList>
    </citation>
    <scope>NUCLEOTIDE SEQUENCE</scope>
</reference>
<keyword evidence="3" id="KW-1185">Reference proteome</keyword>
<dbReference type="AlphaFoldDB" id="A0A812LMH2"/>
<accession>A0A812LMH2</accession>
<feature type="region of interest" description="Disordered" evidence="1">
    <location>
        <begin position="1"/>
        <end position="76"/>
    </location>
</feature>
<sequence>MSFSVPFAAVQPAGSPAGLQQGMSPSVQLDGESGGPDYSRQEDQQRRPLGELQSQLNGHGSGGISLPPPGLESRLGGESQAIAGASATLASGPRGYGSAGCESVPVTAGPGRANTASVHVIAEQSGEMASSVHAISNGGLEQLGSVHAIGRNNGAPTASVPASTDGGRATMGSVLENAPAYNTNTCLGPLVGDDRALPIAPRSAIPSEERSRRMGQEQHDAMARDGSFQAPTMPANQMMGVSTDTERMRSGLPQNALVPSPLH</sequence>
<protein>
    <submittedName>
        <fullName evidence="2">Uncharacterized protein</fullName>
    </submittedName>
</protein>